<feature type="region of interest" description="Disordered" evidence="1">
    <location>
        <begin position="44"/>
        <end position="70"/>
    </location>
</feature>
<name>A0A7R9D9V2_TIMCR</name>
<reference evidence="2" key="1">
    <citation type="submission" date="2020-11" db="EMBL/GenBank/DDBJ databases">
        <authorList>
            <person name="Tran Van P."/>
        </authorList>
    </citation>
    <scope>NUCLEOTIDE SEQUENCE</scope>
</reference>
<sequence>MKRDADGDMGTPQKRSRPGGDTEVRLLIPSKKYLLQPVHMNRASLFPSPYHKNNTTFLESPRSPKDADLL</sequence>
<organism evidence="2">
    <name type="scientific">Timema cristinae</name>
    <name type="common">Walking stick</name>
    <dbReference type="NCBI Taxonomy" id="61476"/>
    <lineage>
        <taxon>Eukaryota</taxon>
        <taxon>Metazoa</taxon>
        <taxon>Ecdysozoa</taxon>
        <taxon>Arthropoda</taxon>
        <taxon>Hexapoda</taxon>
        <taxon>Insecta</taxon>
        <taxon>Pterygota</taxon>
        <taxon>Neoptera</taxon>
        <taxon>Polyneoptera</taxon>
        <taxon>Phasmatodea</taxon>
        <taxon>Timematodea</taxon>
        <taxon>Timematoidea</taxon>
        <taxon>Timematidae</taxon>
        <taxon>Timema</taxon>
    </lineage>
</organism>
<evidence type="ECO:0000256" key="1">
    <source>
        <dbReference type="SAM" id="MobiDB-lite"/>
    </source>
</evidence>
<gene>
    <name evidence="2" type="ORF">TCEB3V08_LOCUS10140</name>
</gene>
<feature type="region of interest" description="Disordered" evidence="1">
    <location>
        <begin position="1"/>
        <end position="24"/>
    </location>
</feature>
<dbReference type="EMBL" id="OC321246">
    <property type="protein sequence ID" value="CAD7409692.1"/>
    <property type="molecule type" value="Genomic_DNA"/>
</dbReference>
<protein>
    <submittedName>
        <fullName evidence="2">Uncharacterized protein</fullName>
    </submittedName>
</protein>
<proteinExistence type="predicted"/>
<dbReference type="AlphaFoldDB" id="A0A7R9D9V2"/>
<accession>A0A7R9D9V2</accession>
<evidence type="ECO:0000313" key="2">
    <source>
        <dbReference type="EMBL" id="CAD7409692.1"/>
    </source>
</evidence>